<dbReference type="InterPro" id="IPR036589">
    <property type="entry name" value="HCY_dom_sf"/>
</dbReference>
<evidence type="ECO:0000256" key="2">
    <source>
        <dbReference type="ARBA" id="ARBA00022679"/>
    </source>
</evidence>
<keyword evidence="4" id="KW-0862">Zinc</keyword>
<dbReference type="PANTHER" id="PTHR46015">
    <property type="entry name" value="ZGC:172121"/>
    <property type="match status" value="1"/>
</dbReference>
<evidence type="ECO:0000256" key="5">
    <source>
        <dbReference type="PROSITE-ProRule" id="PRU00333"/>
    </source>
</evidence>
<dbReference type="EMBL" id="JANAWD010000499">
    <property type="protein sequence ID" value="KAJ3478585.1"/>
    <property type="molecule type" value="Genomic_DNA"/>
</dbReference>
<sequence>MPFASASKPILILDGGFGTTLEDLFHKDISTPLWSAGPIANEPQVVINTHLAFLRAGANVILTSTYQCAFSTFEQAGFSHDDAIRLMRKSVLLAAEARTRYTTERKEVHLASPHIKIALSLGSFGATLSPAQEFDGFYPPPFGPKKYDQTGASENYNMFDDPEADRRATKELEDFHFQRIKVFADDPLVWDAIDFIAFETVPLTREIRAIRRAVRRVEKTIGRMKPWWISTVHPKGEFPERKQAIRVQMQEVVQALLGQDENPTSIPDGIGINCISMEYTERVLAELAKTVERRKGPRPWLVVYPNGGDLWDPITRTWKSDASGEAPTQSWAQQLELVPVKVVMIIMLDQRKVTGNCLFLNFDHRIEDSDGFNVGPAFKGQSLSILRLSTIRSVFAQHAEQPAFGKACFSLIIASDRLDPRRTWLPLRVVYKRPVRPPSRHSICPYRFFASYTLLESTMTTRSSKAKALSLFSPLSRLFGSQRSSKSDTKAALDDSFTVVSLPQALSPPQRRGRSSSLGDLRPRPLNFPGRRETSPGSTLDLHPHNLLDIPAPQAVSPTEIEHVTSTSATLVDSPASGKSHSPINSGNSLSFSTVVHKIDADSEAQREEFDGLPRQIDHPAKGKPEGRTGRAVEAGVATFGNALPAIMDALDSVSSIHPAVKVLVIAFQGAYKLQCARTENDKRIKTLDLQVWDMLEDFSLLSDVRDPSDLARISSRVDEVARRAAEDIKGYSACTDLYLNQRLLLKVLMSPLWEQRLLQFVSDFAERRKEMADALSLTNALMQFFKLNVPTEEAKMKNELDNLENGPGDLQQLIKWTPIEKGTSRKINSIITVANNLEGSGTGRKDKAPKYTMEYLLAELRVGFDESIRQHMDILLSKINLQDPTSNRSSRKENEKKQFMHERIVDPELSIIWKEMKWSRNVKASRFVSTLRDHYQETLQDKTGPEDSIVNQSIVADEWTLPYIDVKWLQPIVESFDEDGSGYVTISEINNFTQSRPSELGWSLRKWIAYWAIGWRINMTRYRQLAQLYLRDIYTTLPKLLPINRKLGETYFYDLWNQISGLVVSPPLWAIPDDLIDRFDDYVSLEENRMAENLVKLKFNIDAPSTVNMIVGSGVRIEKVGIVFVREMFRISSQGLSQSVFSLLYLMLKQHSTLIQRGTVEVISRDEVLNASNSLTSIRTAVDVRVLQLTDNWDQQRLDSKARLDNFAWGIFRNLEPDSLTISKAKGMSYLTLPPSRDYENFYLTQSIWRKEVEDLWEKHEGSAHELPPCKPRFSSQTCLNVEAYTGPDTSIPENSRVSKDLSSLLGRWNGLSRVRTVGSSEGSDQESELRYTFLFREPSEFDVSSSSILTFGGSYTSHAGETYPLSGVATMEEDKSIKVTFVVKYPDSREEEYRGLKAEGSEAVAGSWKTSLNDPTPESIARSFVLVQVSEDVMELLTSPRVLVWNRARLLWHLAIDFAIQTTKQRTWRALHERRTQRKQFVELYAKAKRSWLLDDEYDILIGLYSSLSFADIQYYESLGDNLYNTIPEHPR</sequence>
<name>A0AAD5YAS7_9APHY</name>
<evidence type="ECO:0000313" key="9">
    <source>
        <dbReference type="Proteomes" id="UP001212997"/>
    </source>
</evidence>
<dbReference type="GO" id="GO:0046872">
    <property type="term" value="F:metal ion binding"/>
    <property type="evidence" value="ECO:0007669"/>
    <property type="project" value="UniProtKB-KW"/>
</dbReference>
<dbReference type="SUPFAM" id="SSF82282">
    <property type="entry name" value="Homocysteine S-methyltransferase"/>
    <property type="match status" value="1"/>
</dbReference>
<dbReference type="PROSITE" id="PS50970">
    <property type="entry name" value="HCY"/>
    <property type="match status" value="1"/>
</dbReference>
<dbReference type="Proteomes" id="UP001212997">
    <property type="component" value="Unassembled WGS sequence"/>
</dbReference>
<proteinExistence type="predicted"/>
<dbReference type="PANTHER" id="PTHR46015:SF1">
    <property type="entry name" value="HOMOCYSTEINE S-METHYLTRANSFERASE-LIKE ISOFORM 1"/>
    <property type="match status" value="1"/>
</dbReference>
<evidence type="ECO:0000256" key="6">
    <source>
        <dbReference type="SAM" id="MobiDB-lite"/>
    </source>
</evidence>
<accession>A0AAD5YAS7</accession>
<dbReference type="GO" id="GO:0033528">
    <property type="term" value="P:S-methylmethionine cycle"/>
    <property type="evidence" value="ECO:0007669"/>
    <property type="project" value="TreeGrafter"/>
</dbReference>
<reference evidence="8" key="1">
    <citation type="submission" date="2022-07" db="EMBL/GenBank/DDBJ databases">
        <title>Genome Sequence of Physisporinus lineatus.</title>
        <authorList>
            <person name="Buettner E."/>
        </authorList>
    </citation>
    <scope>NUCLEOTIDE SEQUENCE</scope>
    <source>
        <strain evidence="8">VT162</strain>
    </source>
</reference>
<dbReference type="GO" id="GO:0008898">
    <property type="term" value="F:S-adenosylmethionine-homocysteine S-methyltransferase activity"/>
    <property type="evidence" value="ECO:0007669"/>
    <property type="project" value="TreeGrafter"/>
</dbReference>
<organism evidence="8 9">
    <name type="scientific">Meripilus lineatus</name>
    <dbReference type="NCBI Taxonomy" id="2056292"/>
    <lineage>
        <taxon>Eukaryota</taxon>
        <taxon>Fungi</taxon>
        <taxon>Dikarya</taxon>
        <taxon>Basidiomycota</taxon>
        <taxon>Agaricomycotina</taxon>
        <taxon>Agaricomycetes</taxon>
        <taxon>Polyporales</taxon>
        <taxon>Meripilaceae</taxon>
        <taxon>Meripilus</taxon>
    </lineage>
</organism>
<keyword evidence="2" id="KW-0808">Transferase</keyword>
<dbReference type="InterPro" id="IPR003726">
    <property type="entry name" value="HCY_dom"/>
</dbReference>
<dbReference type="PROSITE" id="PS00018">
    <property type="entry name" value="EF_HAND_1"/>
    <property type="match status" value="1"/>
</dbReference>
<feature type="domain" description="Hcy-binding" evidence="7">
    <location>
        <begin position="1"/>
        <end position="372"/>
    </location>
</feature>
<evidence type="ECO:0000259" key="7">
    <source>
        <dbReference type="PROSITE" id="PS50970"/>
    </source>
</evidence>
<keyword evidence="1" id="KW-0489">Methyltransferase</keyword>
<keyword evidence="3" id="KW-0479">Metal-binding</keyword>
<dbReference type="Gene3D" id="3.20.20.330">
    <property type="entry name" value="Homocysteine-binding-like domain"/>
    <property type="match status" value="1"/>
</dbReference>
<dbReference type="GO" id="GO:0032259">
    <property type="term" value="P:methylation"/>
    <property type="evidence" value="ECO:0007669"/>
    <property type="project" value="UniProtKB-KW"/>
</dbReference>
<dbReference type="Pfam" id="PF02574">
    <property type="entry name" value="S-methyl_trans"/>
    <property type="match status" value="1"/>
</dbReference>
<comment type="caution">
    <text evidence="8">The sequence shown here is derived from an EMBL/GenBank/DDBJ whole genome shotgun (WGS) entry which is preliminary data.</text>
</comment>
<dbReference type="InterPro" id="IPR018247">
    <property type="entry name" value="EF_Hand_1_Ca_BS"/>
</dbReference>
<evidence type="ECO:0000256" key="4">
    <source>
        <dbReference type="ARBA" id="ARBA00022833"/>
    </source>
</evidence>
<feature type="region of interest" description="Disordered" evidence="6">
    <location>
        <begin position="503"/>
        <end position="546"/>
    </location>
</feature>
<comment type="caution">
    <text evidence="5">Lacks conserved residue(s) required for the propagation of feature annotation.</text>
</comment>
<evidence type="ECO:0000256" key="1">
    <source>
        <dbReference type="ARBA" id="ARBA00022603"/>
    </source>
</evidence>
<evidence type="ECO:0000256" key="3">
    <source>
        <dbReference type="ARBA" id="ARBA00022723"/>
    </source>
</evidence>
<dbReference type="GO" id="GO:0009086">
    <property type="term" value="P:methionine biosynthetic process"/>
    <property type="evidence" value="ECO:0007669"/>
    <property type="project" value="TreeGrafter"/>
</dbReference>
<evidence type="ECO:0000313" key="8">
    <source>
        <dbReference type="EMBL" id="KAJ3478585.1"/>
    </source>
</evidence>
<protein>
    <recommendedName>
        <fullName evidence="7">Hcy-binding domain-containing protein</fullName>
    </recommendedName>
</protein>
<dbReference type="InterPro" id="IPR051486">
    <property type="entry name" value="Hcy_S-methyltransferase"/>
</dbReference>
<gene>
    <name evidence="8" type="ORF">NLI96_g9650</name>
</gene>
<keyword evidence="9" id="KW-1185">Reference proteome</keyword>